<dbReference type="RefSeq" id="WP_126025154.1">
    <property type="nucleotide sequence ID" value="NZ_RXFT01000017.1"/>
</dbReference>
<comment type="caution">
    <text evidence="2">The sequence shown here is derived from an EMBL/GenBank/DDBJ whole genome shotgun (WGS) entry which is preliminary data.</text>
</comment>
<dbReference type="InterPro" id="IPR001932">
    <property type="entry name" value="PPM-type_phosphatase-like_dom"/>
</dbReference>
<dbReference type="Gene3D" id="3.60.40.10">
    <property type="entry name" value="PPM-type phosphatase domain"/>
    <property type="match status" value="1"/>
</dbReference>
<dbReference type="EMBL" id="RXFT01000017">
    <property type="protein sequence ID" value="RUR71071.1"/>
    <property type="molecule type" value="Genomic_DNA"/>
</dbReference>
<dbReference type="OrthoDB" id="9805674at2"/>
<dbReference type="InterPro" id="IPR036457">
    <property type="entry name" value="PPM-type-like_dom_sf"/>
</dbReference>
<dbReference type="AlphaFoldDB" id="A0A3S1F5J4"/>
<proteinExistence type="predicted"/>
<evidence type="ECO:0000313" key="3">
    <source>
        <dbReference type="Proteomes" id="UP000281118"/>
    </source>
</evidence>
<gene>
    <name evidence="2" type="ORF">EJP67_28855</name>
</gene>
<evidence type="ECO:0000313" key="2">
    <source>
        <dbReference type="EMBL" id="RUR71071.1"/>
    </source>
</evidence>
<organism evidence="2 3">
    <name type="scientific">Variovorax guangxiensis</name>
    <dbReference type="NCBI Taxonomy" id="1775474"/>
    <lineage>
        <taxon>Bacteria</taxon>
        <taxon>Pseudomonadati</taxon>
        <taxon>Pseudomonadota</taxon>
        <taxon>Betaproteobacteria</taxon>
        <taxon>Burkholderiales</taxon>
        <taxon>Comamonadaceae</taxon>
        <taxon>Variovorax</taxon>
    </lineage>
</organism>
<reference evidence="2 3" key="1">
    <citation type="submission" date="2018-12" db="EMBL/GenBank/DDBJ databases">
        <title>The genome sequences of Variovorax guangxiensis DSM 27352.</title>
        <authorList>
            <person name="Gao J."/>
            <person name="Sun J."/>
        </authorList>
    </citation>
    <scope>NUCLEOTIDE SEQUENCE [LARGE SCALE GENOMIC DNA]</scope>
    <source>
        <strain evidence="2 3">DSM 27352</strain>
    </source>
</reference>
<dbReference type="Pfam" id="PF13672">
    <property type="entry name" value="PP2C_2"/>
    <property type="match status" value="1"/>
</dbReference>
<dbReference type="SUPFAM" id="SSF81606">
    <property type="entry name" value="PP2C-like"/>
    <property type="match status" value="1"/>
</dbReference>
<evidence type="ECO:0000259" key="1">
    <source>
        <dbReference type="Pfam" id="PF13672"/>
    </source>
</evidence>
<sequence>MNWRVVSAIAIGTSHRTNGSDCQDDCWAMVEQLGAERVLAVFVADGAGSARYGRDGATTAVQSAARFMTEAFASEAPRLTIEQAPTLARDCIQAVRSAIFELASAKDDAGAAGGIDPIDIAGKKELEPRDFACTFLGAISTSQATLVFQIGDGAIVLDTGNGLELFAAPMTGEYANMTHFVTQDDCLDVMVHKLYPNGALKLAAFSDGLQRLALNMAQGTPHEPFFEPFFSVLAKATAEQEDMLQGQLAAFLDSAPVNERTDDDKSLALAVRCE</sequence>
<feature type="domain" description="PPM-type phosphatase" evidence="1">
    <location>
        <begin position="11"/>
        <end position="252"/>
    </location>
</feature>
<dbReference type="Proteomes" id="UP000281118">
    <property type="component" value="Unassembled WGS sequence"/>
</dbReference>
<accession>A0A3S1F5J4</accession>
<protein>
    <submittedName>
        <fullName evidence="2">Protein phosphatase 2C domain-containing protein</fullName>
    </submittedName>
</protein>
<name>A0A3S1F5J4_9BURK</name>